<reference evidence="5 6" key="1">
    <citation type="submission" date="2018-03" db="EMBL/GenBank/DDBJ databases">
        <title>Draft Genome Sequences of the Obligatory Marine Myxobacteria Enhygromyxa salina SWB007.</title>
        <authorList>
            <person name="Poehlein A."/>
            <person name="Moghaddam J.A."/>
            <person name="Harms H."/>
            <person name="Alanjari M."/>
            <person name="Koenig G.M."/>
            <person name="Daniel R."/>
            <person name="Schaeberle T.F."/>
        </authorList>
    </citation>
    <scope>NUCLEOTIDE SEQUENCE [LARGE SCALE GENOMIC DNA]</scope>
    <source>
        <strain evidence="5 6">SWB007</strain>
    </source>
</reference>
<dbReference type="InterPro" id="IPR018003">
    <property type="entry name" value="Insecticidal_toxin/plasmid_vir"/>
</dbReference>
<evidence type="ECO:0000259" key="4">
    <source>
        <dbReference type="Pfam" id="PF20220"/>
    </source>
</evidence>
<dbReference type="InterPro" id="IPR008969">
    <property type="entry name" value="CarboxyPept-like_regulatory"/>
</dbReference>
<dbReference type="SUPFAM" id="SSF49464">
    <property type="entry name" value="Carboxypeptidase regulatory domain-like"/>
    <property type="match status" value="1"/>
</dbReference>
<feature type="domain" description="ABC toxin N-terminal" evidence="4">
    <location>
        <begin position="1409"/>
        <end position="1529"/>
    </location>
</feature>
<evidence type="ECO:0000313" key="5">
    <source>
        <dbReference type="EMBL" id="PRQ06853.1"/>
    </source>
</evidence>
<dbReference type="Proteomes" id="UP000238823">
    <property type="component" value="Unassembled WGS sequence"/>
</dbReference>
<comment type="caution">
    <text evidence="5">The sequence shown here is derived from an EMBL/GenBank/DDBJ whole genome shotgun (WGS) entry which is preliminary data.</text>
</comment>
<dbReference type="InterPro" id="IPR040840">
    <property type="entry name" value="TcA_TcB_BD"/>
</dbReference>
<keyword evidence="1" id="KW-0843">Virulence</keyword>
<accession>A0A2S9YP32</accession>
<dbReference type="EMBL" id="PVNL01000064">
    <property type="protein sequence ID" value="PRQ06853.1"/>
    <property type="molecule type" value="Genomic_DNA"/>
</dbReference>
<evidence type="ECO:0000259" key="2">
    <source>
        <dbReference type="Pfam" id="PF18276"/>
    </source>
</evidence>
<dbReference type="Pfam" id="PF18276">
    <property type="entry name" value="TcA_TcB_BD"/>
    <property type="match status" value="1"/>
</dbReference>
<dbReference type="Pfam" id="PF18413">
    <property type="entry name" value="Neuraminidase"/>
    <property type="match status" value="1"/>
</dbReference>
<evidence type="ECO:0000259" key="3">
    <source>
        <dbReference type="Pfam" id="PF18413"/>
    </source>
</evidence>
<name>A0A2S9YP32_9BACT</name>
<feature type="domain" description="Tc toxin complex TcA C-terminal TcB-binding" evidence="2">
    <location>
        <begin position="2512"/>
        <end position="2799"/>
    </location>
</feature>
<dbReference type="InterPro" id="IPR041079">
    <property type="entry name" value="Neuraminidase-like"/>
</dbReference>
<dbReference type="Pfam" id="PF03538">
    <property type="entry name" value="VRP1"/>
    <property type="match status" value="1"/>
</dbReference>
<protein>
    <recommendedName>
        <fullName evidence="7">Virulence plasmid A protein</fullName>
    </recommendedName>
</protein>
<dbReference type="Pfam" id="PF20220">
    <property type="entry name" value="ABC_toxin_N"/>
    <property type="match status" value="1"/>
</dbReference>
<evidence type="ECO:0000256" key="1">
    <source>
        <dbReference type="ARBA" id="ARBA00023026"/>
    </source>
</evidence>
<proteinExistence type="predicted"/>
<evidence type="ECO:0000313" key="6">
    <source>
        <dbReference type="Proteomes" id="UP000238823"/>
    </source>
</evidence>
<evidence type="ECO:0008006" key="7">
    <source>
        <dbReference type="Google" id="ProtNLM"/>
    </source>
</evidence>
<organism evidence="5 6">
    <name type="scientific">Enhygromyxa salina</name>
    <dbReference type="NCBI Taxonomy" id="215803"/>
    <lineage>
        <taxon>Bacteria</taxon>
        <taxon>Pseudomonadati</taxon>
        <taxon>Myxococcota</taxon>
        <taxon>Polyangia</taxon>
        <taxon>Nannocystales</taxon>
        <taxon>Nannocystaceae</taxon>
        <taxon>Enhygromyxa</taxon>
    </lineage>
</organism>
<sequence>MPTYTVSGRVVDMKGAPVVNATVSILEVFDLIDPPRLKGSSAQTDSRGAYTIIWSETSAPALPWDIFVQATDNTTTVKSPLISDLTQPMVVDLVLGEGTYFGSSEWDRVAAKLAPVLGSTPPQDIPVDRIEWLAGRADVFPTHLGFYIQAHRLADGRTIKAHSCYAFMRAGLPADLLGLLRAGAPAWESALRSAWMQRISSAPGDGSESALAAEVADEVAAMRELAVEAALDSSPGALNQGTLFDTAGLDPADQQTFMELWFARTGTLADFWAALTTALDETRALTFQFTIKAATLVGTHVPTLIGLQAERGAENISTVRDLAAWSASDWDGFLVTWEIAAPDDAPGADPVEQRQSYARALSRIVEDAYPTSYLSHAIARDELSASAPANTAHVATFLSNNVDFDITRSTISHYLDQASTPWQSIDPADQAAARANLEIVQRVYRMTPRIGRYDTAKQLLDHGITSAAQVVGYTRQEFVQVFGPQLPDDVHHQDALAGGIWDKATQIHSATITLASKLALSRSDADFGVLSVPGAKQFADADHGLADLSTILGNLDYCACEHCRSVFSPAAYLADLLAFLSKRPAKQAANALEALSERRPDIRHILLDCTNTNTPLPYIDLVNELLEAKFTDTLDGSSNQTTWTENELRIHPEHLKHDVYDDEPAPPITQLVFPWSLPFSLPTVEAQTYLRHLGVPRSELIARYEPKFPDGAYLDTRAAEVLGLNATEFTIIAGAYEGNPSDDDREFWGFAAGVPDNSWVGVLNGTHADPEKRDIGELLRRGRYTLDELREYLALDFVDPSGAIAFQWNETCNLDDASIAFLEAPELDRLHRLTRLQRRCGIPARMLNVLIVDACGGTLDHVALRKLADMVRVNEQLGLAWDELATLWANVIDPREYEKAPRALYRRRFLSKEFEKIGVSTLSQFNPASGGMLQGEGGVMTPEQRAIVLAAIGLKEAQLVTLISNPDLASDAFSFTNLTALFRCALFARQLRLSLDELAILAGVSEGLTGRDPFASPAATLEFMAILEGIRTSGLSILELDWLLRHRGDAPFDDERTGRELASLARGLATIIDESAGLADPDGKALATNLANLLVEADVITTLEIVQISTAPVLTQHEHIDDHLSAYLDASLAKDVLVNVDSDDYLLDVPARRAWLLGQVVSFQRRRALVVDSIASRFQIPATLADTLTFTLLHDPTADPEDEVPLGDIFMIAFADEDAIAAGITPLSHTNEFAAWTRLAKAAMLGGRFVLRADEAFCYSGTGEWLDFNALPLGANEPSASFDAWDKLRGALSLRKLFRAGELGHVAIAGAALAEGVAIFADHAGWEPNALATVAAALGFASEDLAGEAALLRLWKIAETSERLGVDANTLLAWTTPTMTMAKATAIKTAARAKHDESRWAKVAAPLRDTIRERQRDALVDAVIATSVAPSLRDRNAVFEHLLIDVEMSACMQTSRIKQAISSVQIYIHRALLHLEVDDVVFASDAIARWEWMKNYRVWEANRKVFLYPENWIEPELRSNKTPEFAALEATLMQGTLDQTRVEKALIGYLEQLARVSNLEIAGVCQPFYGGETWILGRTSAQPHEWFLRHRRKDGAWDPWETIPIKIDTRTVALIVRERRVHVFWANSFATVTSANVQAVRYSIGHVERSDDGWGKVQISEQSAPDQRVSTRPGHHLMCLDADTSGSLFLIIADWILGRVRLLQYFRFNPIDGKVRWGGSDFTGTDHVEGSHMLDDPGVISLQVRYHFDGQRYSDPSEVLGFRFAQGSFQGPVFMSRSNAKLPAAAIHHADVWSSHENTKLCPVVYDDVQRKYLLEPVPDGGLPVSEDDGGNVDAVAGFTIQPYYDECPPLEYREPLRTVPQMEWAQKLHDEVTEINTWPSGVPEQLAGYDLLDGVVPALAPTTDAAAILYKATQDSQAANTSQGIEAPFPLSKTKYTLAFESLYHPAARTMVEAVANEGFRGLYAPAPNSFLFRQQGAFNPFVVEELFLWPGVAEGDPPIEEFDFRYDSPYGIYNWELFFHVPMLIAGKLATEQRFEEAREWYHLIFNPIDVVDLPEETTTSKFWRLKPFVDQSGALAKDQLELMLGIGTTQAKQTTAVKEFMAQVKAWEHNPFDPHAVARVRDGVYQRTLLRKYINNLIEWADSLYRRDTIESINEATILYILVAQLLGPRPHAVPGPETDAKSFDQLADSGLDAFSNALVQLEGYIHWPSDGAKKLGCGPALPSDPWVRVPVVSRFWYFCYPPNAELLKYWDTIEDRLWKIRHCRNIEGVARQLPLFQPPIDPGLLVRATAAGVDIRSVLAELDSGLPPYRFRSVHARAMAFTGTLRSLGGELLAAFEKRDAESIARLRTEHELEMLDRVRDVRVQQIDEAQQAIASLKAAKATVDARKKHYEELLKVGLSERENRQFELARKANKWGQRASATSALGAIVSMIPQFKITIPPGSVSTEVGGLNLAHMMSANSTILSMASAEYSYHANQAAITAGYNRRSEDWDLQLSQAEREITRIDRDIIAAEIRRDIATRELDNHDHQAEQSRDLDRYMRGKFTNLELYDWMVGQLSTLYFQTYQLACDLAKRAERAYRLELAIPSDDPPIIKHGYWDSLRNGLLAGERLNHDLERLDLAYMDRDIREFELRKSVSLAELNPVQLRTLQETGGCDISLPELLFDLDHPGHYLRRIRAVRLTIPAVVGTYTSLGARLELVRHRTRIDADALSDYPETEEPDDRFRVGYGGGKAIATSTAVADGGLFNLDFRDERYLPFEYAGAISEWKLTLPSDTRQFDYRTISDVVLHVDYSARDGGTDLRDEASESALASLVSAAAGAELMRLFVVHDAFPNEWEQFLVTPSSGPQVLSLPVELEEFDHLARRQGVQIKRVEFALLLPDGVDAGDDLSFTSSIGVAELDLVQTDDDAFMIGDTGVITEQPGTWTLSLADDTAPANIKDGTRLDRTKVAGMLMIVRYTLDA</sequence>
<feature type="domain" description="Neuraminidase-like" evidence="3">
    <location>
        <begin position="1568"/>
        <end position="1667"/>
    </location>
</feature>
<dbReference type="InterPro" id="IPR046839">
    <property type="entry name" value="ABC_toxin_N"/>
</dbReference>
<gene>
    <name evidence="5" type="ORF">ENSA7_33910</name>
</gene>